<evidence type="ECO:0000313" key="3">
    <source>
        <dbReference type="Proteomes" id="UP000054820"/>
    </source>
</evidence>
<dbReference type="OrthoDB" id="8645575at2"/>
<protein>
    <submittedName>
        <fullName evidence="2">Uncharacterized protein</fullName>
    </submittedName>
</protein>
<name>A0A378LD33_9GAMM</name>
<dbReference type="Proteomes" id="UP000054820">
    <property type="component" value="Unassembled WGS sequence"/>
</dbReference>
<reference evidence="2 4" key="2">
    <citation type="submission" date="2018-06" db="EMBL/GenBank/DDBJ databases">
        <authorList>
            <consortium name="Pathogen Informatics"/>
            <person name="Doyle S."/>
        </authorList>
    </citation>
    <scope>NUCLEOTIDE SEQUENCE [LARGE SCALE GENOMIC DNA]</scope>
    <source>
        <strain evidence="2 4">NCTC11991</strain>
    </source>
</reference>
<dbReference type="Proteomes" id="UP000255110">
    <property type="component" value="Unassembled WGS sequence"/>
</dbReference>
<dbReference type="AlphaFoldDB" id="A0A378LD33"/>
<dbReference type="RefSeq" id="WP_058478364.1">
    <property type="nucleotide sequence ID" value="NZ_CAAAIO010000036.1"/>
</dbReference>
<keyword evidence="3" id="KW-1185">Reference proteome</keyword>
<gene>
    <name evidence="1" type="ORF">Lstg_2844</name>
    <name evidence="2" type="ORF">NCTC11991_02398</name>
</gene>
<accession>A0A378LD33</accession>
<sequence length="981" mass="110686">MFSKSLEKNKRKSPIKTNHFSKEYAEISNQLIKLQVDTARTDSLKRLNEGIIQIKQDESLSDDAKIVALLDVFVSEYALVLKSFGGSSSGVAKFMRQFCAENLGVELGLGSTYRIKPDGLIMRVLNDQGIKYPEQDSLLPPIHRREAEVGRVSKSASVLEVREAPKPKVSPSLNSIETAREEVGQFTLRKNKELTRLGSMFGAKQFCYGEKPSGVEPGFRAIDLDELFFKELDKILAEGRLPAAKQVSDVQKLKDLREALSKEEDLNQKQIVFATFISSQIKAPHAKGVMAPNIQWLCDEVKAAVAKNNQLSAWMYKLDYAEGQKDRIKANKEALREFVGTRFAGIFSAQNQRQEIVWVNNGKGEVHALLACGWKNGLQELTHFLHGGSAPDYNGVLVEDKSAAVKRSKYIYGLAKNLIFGIGIGDRDGMGKDAQNKGFADNAYYGFDYGKPYEGEGVASSLDDDFSFEDLFAKAPALFRGSSPIGLARHFMYRNYSVFYDTVLSERMEGVHLLIKMITGENPSEEVIKSYPGLRDELNRIEERTPSPEELLKNLGALREKSAKGSQLEALIDAQIIEICSGKLSTFDLYFAQIKIDLIDMGIKNKMPYAELADYIGFINEMEATARNSNQHILATFEQRKLLTAQEIDLLDRLEKYFSPTSVMSHDGEVFLNTMRFDPPSSRMPFQLKKEENGTYTLTTTNKNLIRQLKDEFGLECKQSEAGLSCTINADALAGLMKTAEMKYNQKRDGLLIKPTYKFITFTHMFSILNQNNTPQDPKVDLGFLWREDNSLSLRIIAKTRQQVVQAERLFGIKLALNEAQLIEIQPDAHAIFQKRIEKHYERFTKQEEGVELVEIGRRESIIPVLSQSKKEISPTASDKWKEFHEKSEAEIPETPSPTELLIERLNVLIPDEGTREKVLNIIEETDPKIIQQLLSYNDQTLSANDNLEAIMSEQFSKIHKIEDKPTVTASDPISMKQTLY</sequence>
<evidence type="ECO:0000313" key="1">
    <source>
        <dbReference type="EMBL" id="KTD71636.1"/>
    </source>
</evidence>
<organism evidence="2 4">
    <name type="scientific">Legionella steigerwaltii</name>
    <dbReference type="NCBI Taxonomy" id="460"/>
    <lineage>
        <taxon>Bacteria</taxon>
        <taxon>Pseudomonadati</taxon>
        <taxon>Pseudomonadota</taxon>
        <taxon>Gammaproteobacteria</taxon>
        <taxon>Legionellales</taxon>
        <taxon>Legionellaceae</taxon>
        <taxon>Legionella</taxon>
    </lineage>
</organism>
<dbReference type="EMBL" id="UGOY01000001">
    <property type="protein sequence ID" value="STY23788.1"/>
    <property type="molecule type" value="Genomic_DNA"/>
</dbReference>
<evidence type="ECO:0000313" key="4">
    <source>
        <dbReference type="Proteomes" id="UP000255110"/>
    </source>
</evidence>
<proteinExistence type="predicted"/>
<reference evidence="1 3" key="1">
    <citation type="submission" date="2015-11" db="EMBL/GenBank/DDBJ databases">
        <title>Genomic analysis of 38 Legionella species identifies large and diverse effector repertoires.</title>
        <authorList>
            <person name="Burstein D."/>
            <person name="Amaro F."/>
            <person name="Zusman T."/>
            <person name="Lifshitz Z."/>
            <person name="Cohen O."/>
            <person name="Gilbert J.A."/>
            <person name="Pupko T."/>
            <person name="Shuman H.A."/>
            <person name="Segal G."/>
        </authorList>
    </citation>
    <scope>NUCLEOTIDE SEQUENCE [LARGE SCALE GENOMIC DNA]</scope>
    <source>
        <strain evidence="1 3">SC-18-C9</strain>
    </source>
</reference>
<evidence type="ECO:0000313" key="2">
    <source>
        <dbReference type="EMBL" id="STY23788.1"/>
    </source>
</evidence>
<dbReference type="EMBL" id="LNYZ01000030">
    <property type="protein sequence ID" value="KTD71636.1"/>
    <property type="molecule type" value="Genomic_DNA"/>
</dbReference>